<reference evidence="3 4" key="1">
    <citation type="submission" date="2018-12" db="EMBL/GenBank/DDBJ databases">
        <authorList>
            <person name="Meng J."/>
        </authorList>
    </citation>
    <scope>NUCLEOTIDE SEQUENCE [LARGE SCALE GENOMIC DNA]</scope>
    <source>
        <strain evidence="3 4">HT111-2</strain>
    </source>
</reference>
<dbReference type="Pfam" id="PF03413">
    <property type="entry name" value="PepSY"/>
    <property type="match status" value="2"/>
</dbReference>
<sequence length="177" mass="19521">MQKSMIKRLAATGVVLLGLGGTGAVIAQSPAITVQATSIKVSQSAVVKKFTKKFKDAKIESISLEKENGRYVYEIDGFTKSKEHSMKINASSGKVIRTESEKLDDHKKSLNLKKTISRSTATKIAQKRAKGAKATEWTLDREGNKSVWDITLKKGHKEYEVQVNALTKKVIKVEVDD</sequence>
<proteinExistence type="predicted"/>
<evidence type="ECO:0000259" key="2">
    <source>
        <dbReference type="Pfam" id="PF03413"/>
    </source>
</evidence>
<feature type="signal peptide" evidence="1">
    <location>
        <begin position="1"/>
        <end position="27"/>
    </location>
</feature>
<evidence type="ECO:0000256" key="1">
    <source>
        <dbReference type="SAM" id="SignalP"/>
    </source>
</evidence>
<dbReference type="Gene3D" id="3.10.450.40">
    <property type="match status" value="2"/>
</dbReference>
<dbReference type="InterPro" id="IPR025711">
    <property type="entry name" value="PepSY"/>
</dbReference>
<dbReference type="Proteomes" id="UP000288291">
    <property type="component" value="Unassembled WGS sequence"/>
</dbReference>
<feature type="domain" description="PepSY" evidence="2">
    <location>
        <begin position="116"/>
        <end position="174"/>
    </location>
</feature>
<accession>A0A437SUT2</accession>
<dbReference type="RefSeq" id="WP_103660871.1">
    <property type="nucleotide sequence ID" value="NZ_ML136882.1"/>
</dbReference>
<protein>
    <recommendedName>
        <fullName evidence="2">PepSY domain-containing protein</fullName>
    </recommendedName>
</protein>
<name>A0A437SUT2_9LACO</name>
<keyword evidence="4" id="KW-1185">Reference proteome</keyword>
<feature type="chain" id="PRO_5018987921" description="PepSY domain-containing protein" evidence="1">
    <location>
        <begin position="28"/>
        <end position="177"/>
    </location>
</feature>
<keyword evidence="1" id="KW-0732">Signal</keyword>
<evidence type="ECO:0000313" key="4">
    <source>
        <dbReference type="Proteomes" id="UP000288291"/>
    </source>
</evidence>
<organism evidence="3 4">
    <name type="scientific">Lactobacillus xujianguonis</name>
    <dbReference type="NCBI Taxonomy" id="2495899"/>
    <lineage>
        <taxon>Bacteria</taxon>
        <taxon>Bacillati</taxon>
        <taxon>Bacillota</taxon>
        <taxon>Bacilli</taxon>
        <taxon>Lactobacillales</taxon>
        <taxon>Lactobacillaceae</taxon>
        <taxon>Lactobacillus</taxon>
    </lineage>
</organism>
<evidence type="ECO:0000313" key="3">
    <source>
        <dbReference type="EMBL" id="RVU70691.1"/>
    </source>
</evidence>
<dbReference type="AlphaFoldDB" id="A0A437SUT2"/>
<dbReference type="EMBL" id="RXIA01000014">
    <property type="protein sequence ID" value="RVU70691.1"/>
    <property type="molecule type" value="Genomic_DNA"/>
</dbReference>
<comment type="caution">
    <text evidence="3">The sequence shown here is derived from an EMBL/GenBank/DDBJ whole genome shotgun (WGS) entry which is preliminary data.</text>
</comment>
<feature type="domain" description="PepSY" evidence="2">
    <location>
        <begin position="40"/>
        <end position="99"/>
    </location>
</feature>
<gene>
    <name evidence="3" type="ORF">EJK17_06100</name>
</gene>